<gene>
    <name evidence="5" type="ORF">PQO03_00555</name>
</gene>
<dbReference type="InterPro" id="IPR001478">
    <property type="entry name" value="PDZ"/>
</dbReference>
<reference evidence="5 6" key="1">
    <citation type="submission" date="2023-02" db="EMBL/GenBank/DDBJ databases">
        <title>Genome sequence of Lentisphaera profundi SAORIC-696.</title>
        <authorList>
            <person name="Kim e."/>
            <person name="Cho J.-C."/>
            <person name="Choi A."/>
            <person name="Kang I."/>
        </authorList>
    </citation>
    <scope>NUCLEOTIDE SEQUENCE [LARGE SCALE GENOMIC DNA]</scope>
    <source>
        <strain evidence="5 6">SAORIC-696</strain>
    </source>
</reference>
<dbReference type="InterPro" id="IPR001940">
    <property type="entry name" value="Peptidase_S1C"/>
</dbReference>
<keyword evidence="2" id="KW-0378">Hydrolase</keyword>
<proteinExistence type="predicted"/>
<evidence type="ECO:0000256" key="1">
    <source>
        <dbReference type="ARBA" id="ARBA00022670"/>
    </source>
</evidence>
<sequence length="588" mass="65042">MKKLLLCLLLLTQSIFGLSQGEDLFDKVDACVVSIQHENAGGSGFIISEDGYILTNGHVISLMDRENPKDVAKRITVVLHDESKYQAQVIGFSLDPDVALIKIDAKTKLSTAILADSNTARTGQECYAFGAPLGLKRTLTKGIISNTAQTSLGTFTKVIQTDAAINPGNSGGPLFSVSGEVIGINTYGKRGSGLGFSIPINFAKTLVNHFKEYGYFRRAETPLIFTKAMTEELARVLDSPRGLFIDFVAPGSPAEKAGFKAADIIVAMNGEKVDGSSEEAFFDFNWEFVTQKVGDTTKLTVQRRQKDGSYKKVLLKCKLLEDDPMPASGYQIGELLEINYPEVGMAVQRVTQYVQYIYNFPNMNGVRIAGLSKNKTAAKAGLYANDFIYALNGKKITDDQDFKTLVDAKLIAQTKFLIFKVQRGNDKYTIPLRVHYPLKKRNILLIHNKDEYHQELMRRIQLSGAELTSTSMIDQKITEKEWDGIIISSQQTDEIPGIKVLLAKAAKDKTLLGLVGNAPVQLIYAPDFYKTKKFTMDKEKSEIALKADLFYTGKDNEIDGKLITSNGFDNQSLRQFIATFRAMASQAK</sequence>
<dbReference type="InterPro" id="IPR036034">
    <property type="entry name" value="PDZ_sf"/>
</dbReference>
<dbReference type="RefSeq" id="WP_274150520.1">
    <property type="nucleotide sequence ID" value="NZ_CP117811.1"/>
</dbReference>
<keyword evidence="3" id="KW-0732">Signal</keyword>
<name>A0ABY7VRU6_9BACT</name>
<dbReference type="PANTHER" id="PTHR43343:SF3">
    <property type="entry name" value="PROTEASE DO-LIKE 8, CHLOROPLASTIC"/>
    <property type="match status" value="1"/>
</dbReference>
<dbReference type="PANTHER" id="PTHR43343">
    <property type="entry name" value="PEPTIDASE S12"/>
    <property type="match status" value="1"/>
</dbReference>
<dbReference type="SUPFAM" id="SSF50156">
    <property type="entry name" value="PDZ domain-like"/>
    <property type="match status" value="2"/>
</dbReference>
<accession>A0ABY7VRU6</accession>
<feature type="signal peptide" evidence="3">
    <location>
        <begin position="1"/>
        <end position="19"/>
    </location>
</feature>
<evidence type="ECO:0000256" key="2">
    <source>
        <dbReference type="ARBA" id="ARBA00022801"/>
    </source>
</evidence>
<feature type="chain" id="PRO_5045307816" evidence="3">
    <location>
        <begin position="20"/>
        <end position="588"/>
    </location>
</feature>
<evidence type="ECO:0000313" key="6">
    <source>
        <dbReference type="Proteomes" id="UP001214250"/>
    </source>
</evidence>
<evidence type="ECO:0000256" key="3">
    <source>
        <dbReference type="SAM" id="SignalP"/>
    </source>
</evidence>
<dbReference type="Gene3D" id="2.40.10.120">
    <property type="match status" value="1"/>
</dbReference>
<dbReference type="Proteomes" id="UP001214250">
    <property type="component" value="Chromosome 1"/>
</dbReference>
<dbReference type="InterPro" id="IPR009003">
    <property type="entry name" value="Peptidase_S1_PA"/>
</dbReference>
<dbReference type="InterPro" id="IPR051201">
    <property type="entry name" value="Chloro_Bact_Ser_Proteases"/>
</dbReference>
<dbReference type="SMART" id="SM00228">
    <property type="entry name" value="PDZ"/>
    <property type="match status" value="2"/>
</dbReference>
<dbReference type="PRINTS" id="PR00834">
    <property type="entry name" value="PROTEASES2C"/>
</dbReference>
<keyword evidence="6" id="KW-1185">Reference proteome</keyword>
<protein>
    <submittedName>
        <fullName evidence="5">Trypsin-like peptidase domain-containing protein</fullName>
    </submittedName>
</protein>
<dbReference type="EMBL" id="CP117811">
    <property type="protein sequence ID" value="WDE96454.1"/>
    <property type="molecule type" value="Genomic_DNA"/>
</dbReference>
<evidence type="ECO:0000259" key="4">
    <source>
        <dbReference type="PROSITE" id="PS50106"/>
    </source>
</evidence>
<feature type="domain" description="PDZ" evidence="4">
    <location>
        <begin position="242"/>
        <end position="279"/>
    </location>
</feature>
<dbReference type="Pfam" id="PF13180">
    <property type="entry name" value="PDZ_2"/>
    <property type="match status" value="1"/>
</dbReference>
<dbReference type="PROSITE" id="PS50106">
    <property type="entry name" value="PDZ"/>
    <property type="match status" value="1"/>
</dbReference>
<dbReference type="SUPFAM" id="SSF50494">
    <property type="entry name" value="Trypsin-like serine proteases"/>
    <property type="match status" value="1"/>
</dbReference>
<keyword evidence="1" id="KW-0645">Protease</keyword>
<evidence type="ECO:0000313" key="5">
    <source>
        <dbReference type="EMBL" id="WDE96454.1"/>
    </source>
</evidence>
<organism evidence="5 6">
    <name type="scientific">Lentisphaera profundi</name>
    <dbReference type="NCBI Taxonomy" id="1658616"/>
    <lineage>
        <taxon>Bacteria</taxon>
        <taxon>Pseudomonadati</taxon>
        <taxon>Lentisphaerota</taxon>
        <taxon>Lentisphaeria</taxon>
        <taxon>Lentisphaerales</taxon>
        <taxon>Lentisphaeraceae</taxon>
        <taxon>Lentisphaera</taxon>
    </lineage>
</organism>
<dbReference type="Pfam" id="PF13365">
    <property type="entry name" value="Trypsin_2"/>
    <property type="match status" value="1"/>
</dbReference>
<dbReference type="Gene3D" id="2.30.42.10">
    <property type="match status" value="2"/>
</dbReference>